<keyword evidence="2" id="KW-0134">Cell wall</keyword>
<evidence type="ECO:0000256" key="3">
    <source>
        <dbReference type="ARBA" id="ARBA00022525"/>
    </source>
</evidence>
<keyword evidence="6 7" id="KW-0034">Amyloid</keyword>
<keyword evidence="3" id="KW-0964">Secreted</keyword>
<feature type="compositionally biased region" description="Basic and acidic residues" evidence="8">
    <location>
        <begin position="193"/>
        <end position="233"/>
    </location>
</feature>
<evidence type="ECO:0000256" key="4">
    <source>
        <dbReference type="ARBA" id="ARBA00022729"/>
    </source>
</evidence>
<evidence type="ECO:0000256" key="6">
    <source>
        <dbReference type="ARBA" id="ARBA00023087"/>
    </source>
</evidence>
<feature type="chain" id="PRO_5014928728" description="Chaplin domain-containing protein" evidence="10">
    <location>
        <begin position="29"/>
        <end position="276"/>
    </location>
</feature>
<evidence type="ECO:0000256" key="7">
    <source>
        <dbReference type="PROSITE-ProRule" id="PRU01232"/>
    </source>
</evidence>
<feature type="domain" description="Chaplin" evidence="11">
    <location>
        <begin position="39"/>
        <end position="79"/>
    </location>
</feature>
<evidence type="ECO:0000256" key="8">
    <source>
        <dbReference type="SAM" id="MobiDB-lite"/>
    </source>
</evidence>
<accession>A0A2M8LSH9</accession>
<evidence type="ECO:0000256" key="1">
    <source>
        <dbReference type="ARBA" id="ARBA00004191"/>
    </source>
</evidence>
<evidence type="ECO:0000256" key="2">
    <source>
        <dbReference type="ARBA" id="ARBA00022512"/>
    </source>
</evidence>
<evidence type="ECO:0000256" key="5">
    <source>
        <dbReference type="ARBA" id="ARBA00022889"/>
    </source>
</evidence>
<dbReference type="InterPro" id="IPR005528">
    <property type="entry name" value="ChpA-H"/>
</dbReference>
<feature type="compositionally biased region" description="Basic and acidic residues" evidence="8">
    <location>
        <begin position="173"/>
        <end position="186"/>
    </location>
</feature>
<feature type="compositionally biased region" description="Basic and acidic residues" evidence="8">
    <location>
        <begin position="88"/>
        <end position="100"/>
    </location>
</feature>
<organism evidence="12 13">
    <name type="scientific">Streptomyces carminius</name>
    <dbReference type="NCBI Taxonomy" id="2665496"/>
    <lineage>
        <taxon>Bacteria</taxon>
        <taxon>Bacillati</taxon>
        <taxon>Actinomycetota</taxon>
        <taxon>Actinomycetes</taxon>
        <taxon>Kitasatosporales</taxon>
        <taxon>Streptomycetaceae</taxon>
        <taxon>Streptomyces</taxon>
    </lineage>
</organism>
<dbReference type="AlphaFoldDB" id="A0A2M8LSH9"/>
<feature type="transmembrane region" description="Helical" evidence="9">
    <location>
        <begin position="249"/>
        <end position="268"/>
    </location>
</feature>
<dbReference type="Proteomes" id="UP000230407">
    <property type="component" value="Unassembled WGS sequence"/>
</dbReference>
<comment type="subcellular location">
    <subcellularLocation>
        <location evidence="1">Secreted</location>
        <location evidence="1">Cell wall</location>
    </subcellularLocation>
</comment>
<keyword evidence="5" id="KW-0130">Cell adhesion</keyword>
<evidence type="ECO:0000313" key="13">
    <source>
        <dbReference type="Proteomes" id="UP000230407"/>
    </source>
</evidence>
<evidence type="ECO:0000313" key="12">
    <source>
        <dbReference type="EMBL" id="PJE94920.1"/>
    </source>
</evidence>
<name>A0A2M8LSH9_9ACTN</name>
<comment type="caution">
    <text evidence="12">The sequence shown here is derived from an EMBL/GenBank/DDBJ whole genome shotgun (WGS) entry which is preliminary data.</text>
</comment>
<feature type="region of interest" description="Disordered" evidence="8">
    <location>
        <begin position="88"/>
        <end position="112"/>
    </location>
</feature>
<dbReference type="EMBL" id="PGGW01000067">
    <property type="protein sequence ID" value="PJE94920.1"/>
    <property type="molecule type" value="Genomic_DNA"/>
</dbReference>
<dbReference type="Pfam" id="PF03777">
    <property type="entry name" value="ChpA-C"/>
    <property type="match status" value="2"/>
</dbReference>
<evidence type="ECO:0000256" key="10">
    <source>
        <dbReference type="SAM" id="SignalP"/>
    </source>
</evidence>
<dbReference type="PROSITE" id="PS51884">
    <property type="entry name" value="CHAPLIN"/>
    <property type="match status" value="2"/>
</dbReference>
<feature type="signal peptide" evidence="10">
    <location>
        <begin position="1"/>
        <end position="28"/>
    </location>
</feature>
<protein>
    <recommendedName>
        <fullName evidence="11">Chaplin domain-containing protein</fullName>
    </recommendedName>
</protein>
<dbReference type="RefSeq" id="WP_100204176.1">
    <property type="nucleotide sequence ID" value="NZ_PGGW01000067.1"/>
</dbReference>
<keyword evidence="4 10" id="KW-0732">Signal</keyword>
<evidence type="ECO:0000256" key="9">
    <source>
        <dbReference type="SAM" id="Phobius"/>
    </source>
</evidence>
<keyword evidence="13" id="KW-1185">Reference proteome</keyword>
<keyword evidence="9" id="KW-1133">Transmembrane helix</keyword>
<evidence type="ECO:0000259" key="11">
    <source>
        <dbReference type="PROSITE" id="PS51884"/>
    </source>
</evidence>
<feature type="region of interest" description="Disordered" evidence="8">
    <location>
        <begin position="157"/>
        <end position="249"/>
    </location>
</feature>
<proteinExistence type="predicted"/>
<keyword evidence="9" id="KW-0812">Transmembrane</keyword>
<keyword evidence="9" id="KW-0472">Membrane</keyword>
<reference evidence="12 13" key="1">
    <citation type="submission" date="2017-11" db="EMBL/GenBank/DDBJ databases">
        <title>Streptomyces carmine sp. nov., a novel actinomycete isolated from Sophora alopecuroides in Xinjiang, China.</title>
        <authorList>
            <person name="Wang Y."/>
            <person name="Luo X."/>
            <person name="Wan C."/>
            <person name="Zhang L."/>
        </authorList>
    </citation>
    <scope>NUCLEOTIDE SEQUENCE [LARGE SCALE GENOMIC DNA]</scope>
    <source>
        <strain evidence="12 13">TRM SA0054</strain>
    </source>
</reference>
<sequence length="276" mass="28026">MRQVTRKGLITIAAAGGVLALSGGHAHADASAEGAAIGSSGVLSGNTVQMPVHGPANICGNTVSAVGALNSAYGNECANLGHGQRTESHRYDGGHRHAEGTGHTGDATARGVARGSDGLLDIGSGNVVQAPVKGPANICGNSVTAGGGLNSAFGNDCVNEGSVPEPVTGTPEAPEKPEAPEEPREQDCEEEPEPKPEHEHKKDKPADKEREREQDEKQEPAAEAPGRDDDSRDVQVPVKGSLAETGAPALGMVLPASAGALLGGAVLYRRARAARN</sequence>
<dbReference type="GO" id="GO:0007155">
    <property type="term" value="P:cell adhesion"/>
    <property type="evidence" value="ECO:0007669"/>
    <property type="project" value="UniProtKB-KW"/>
</dbReference>
<gene>
    <name evidence="12" type="ORF">CUT44_24905</name>
</gene>
<feature type="domain" description="Chaplin" evidence="11">
    <location>
        <begin position="119"/>
        <end position="159"/>
    </location>
</feature>